<name>A0ABT1SRQ1_9FIRM</name>
<dbReference type="RefSeq" id="WP_172980540.1">
    <property type="nucleotide sequence ID" value="NZ_JAJCIO010000007.1"/>
</dbReference>
<evidence type="ECO:0000313" key="2">
    <source>
        <dbReference type="Proteomes" id="UP001206692"/>
    </source>
</evidence>
<sequence>MGQFVNMDGEEGSVVRLVTELLQEDVTYEFIAHIAKCPLETVKEIAANTKYNKE</sequence>
<proteinExistence type="predicted"/>
<keyword evidence="2" id="KW-1185">Reference proteome</keyword>
<accession>A0ABT1SRQ1</accession>
<dbReference type="Proteomes" id="UP001206692">
    <property type="component" value="Unassembled WGS sequence"/>
</dbReference>
<gene>
    <name evidence="1" type="ORF">NE675_05735</name>
</gene>
<organism evidence="1 2">
    <name type="scientific">Megasphaera massiliensis</name>
    <dbReference type="NCBI Taxonomy" id="1232428"/>
    <lineage>
        <taxon>Bacteria</taxon>
        <taxon>Bacillati</taxon>
        <taxon>Bacillota</taxon>
        <taxon>Negativicutes</taxon>
        <taxon>Veillonellales</taxon>
        <taxon>Veillonellaceae</taxon>
        <taxon>Megasphaera</taxon>
    </lineage>
</organism>
<evidence type="ECO:0000313" key="1">
    <source>
        <dbReference type="EMBL" id="MCQ5342531.1"/>
    </source>
</evidence>
<dbReference type="EMBL" id="JANGEW010000009">
    <property type="protein sequence ID" value="MCQ5342531.1"/>
    <property type="molecule type" value="Genomic_DNA"/>
</dbReference>
<comment type="caution">
    <text evidence="1">The sequence shown here is derived from an EMBL/GenBank/DDBJ whole genome shotgun (WGS) entry which is preliminary data.</text>
</comment>
<reference evidence="1 2" key="1">
    <citation type="submission" date="2022-06" db="EMBL/GenBank/DDBJ databases">
        <title>Isolation of gut microbiota from human fecal samples.</title>
        <authorList>
            <person name="Pamer E.G."/>
            <person name="Barat B."/>
            <person name="Waligurski E."/>
            <person name="Medina S."/>
            <person name="Paddock L."/>
            <person name="Mostad J."/>
        </authorList>
    </citation>
    <scope>NUCLEOTIDE SEQUENCE [LARGE SCALE GENOMIC DNA]</scope>
    <source>
        <strain evidence="1 2">DFI.1.1</strain>
    </source>
</reference>
<protein>
    <submittedName>
        <fullName evidence="1">Uncharacterized protein</fullName>
    </submittedName>
</protein>